<gene>
    <name evidence="1" type="ORF">Glove_74g178</name>
</gene>
<evidence type="ECO:0000313" key="1">
    <source>
        <dbReference type="EMBL" id="RHZ84831.1"/>
    </source>
</evidence>
<dbReference type="Proteomes" id="UP000266861">
    <property type="component" value="Unassembled WGS sequence"/>
</dbReference>
<dbReference type="OrthoDB" id="5423011at2759"/>
<dbReference type="EMBL" id="PQFF01000070">
    <property type="protein sequence ID" value="RHZ84831.1"/>
    <property type="molecule type" value="Genomic_DNA"/>
</dbReference>
<organism evidence="1 2">
    <name type="scientific">Diversispora epigaea</name>
    <dbReference type="NCBI Taxonomy" id="1348612"/>
    <lineage>
        <taxon>Eukaryota</taxon>
        <taxon>Fungi</taxon>
        <taxon>Fungi incertae sedis</taxon>
        <taxon>Mucoromycota</taxon>
        <taxon>Glomeromycotina</taxon>
        <taxon>Glomeromycetes</taxon>
        <taxon>Diversisporales</taxon>
        <taxon>Diversisporaceae</taxon>
        <taxon>Diversispora</taxon>
    </lineage>
</organism>
<comment type="caution">
    <text evidence="1">The sequence shown here is derived from an EMBL/GenBank/DDBJ whole genome shotgun (WGS) entry which is preliminary data.</text>
</comment>
<name>A0A397J9X5_9GLOM</name>
<reference evidence="1 2" key="1">
    <citation type="submission" date="2018-08" db="EMBL/GenBank/DDBJ databases">
        <title>Genome and evolution of the arbuscular mycorrhizal fungus Diversispora epigaea (formerly Glomus versiforme) and its bacterial endosymbionts.</title>
        <authorList>
            <person name="Sun X."/>
            <person name="Fei Z."/>
            <person name="Harrison M."/>
        </authorList>
    </citation>
    <scope>NUCLEOTIDE SEQUENCE [LARGE SCALE GENOMIC DNA]</scope>
    <source>
        <strain evidence="1 2">IT104</strain>
    </source>
</reference>
<proteinExistence type="predicted"/>
<protein>
    <submittedName>
        <fullName evidence="1">Uncharacterized protein</fullName>
    </submittedName>
</protein>
<dbReference type="AlphaFoldDB" id="A0A397J9X5"/>
<keyword evidence="2" id="KW-1185">Reference proteome</keyword>
<accession>A0A397J9X5</accession>
<sequence>MFFGLVKWRRHLKSGLRNGAKLCFWDPEMATWDRDREMAQYLLPKSQMPNPKSQIPNPKSQILVICAFWRCHLPFGKDIILRVT</sequence>
<evidence type="ECO:0000313" key="2">
    <source>
        <dbReference type="Proteomes" id="UP000266861"/>
    </source>
</evidence>